<dbReference type="PROSITE" id="PS51746">
    <property type="entry name" value="PPM_2"/>
    <property type="match status" value="1"/>
</dbReference>
<dbReference type="AlphaFoldDB" id="A0ABD3MMJ6"/>
<feature type="region of interest" description="Disordered" evidence="1">
    <location>
        <begin position="214"/>
        <end position="247"/>
    </location>
</feature>
<evidence type="ECO:0000313" key="3">
    <source>
        <dbReference type="EMBL" id="KAL3764717.1"/>
    </source>
</evidence>
<sequence>MLVSIAEEMNPTRRNTQEDAHVVHGPGTWGAPNDHATFIGVMDGHGGRHIADYLEEHLAKNVANEWVFAVEEDGGDGELGCNRSNNTNDDDGSGQHLPKKQRLGLGNDDGNDNNKENNAATTHQPTNPTALLEPETESKAIQTALERAFLITDIQSRLDGIITSGATVACCIVIPHFSPTSGNLTSITIHAANAGDARAVLSSGTALRRRCRDSLPTLTSQRSSSNSNSKSNKSKQLPNPELPHELPLHRGTNAIRITHDHKSTDPAEISRIQSSGGILLRGRVLGVLAVARSLGDHGLKEFVIAKPYLSSTKIRLIERQQQRHDDVDHDDGNTVSNDKTMISSLSSSHQAPYTEDDFLIVACDGLWDVMEDQEVVDFIRKYVHENDTNNSRENVASIVIEEALKRGSTDNITVIVYWL</sequence>
<organism evidence="3 4">
    <name type="scientific">Discostella pseudostelligera</name>
    <dbReference type="NCBI Taxonomy" id="259834"/>
    <lineage>
        <taxon>Eukaryota</taxon>
        <taxon>Sar</taxon>
        <taxon>Stramenopiles</taxon>
        <taxon>Ochrophyta</taxon>
        <taxon>Bacillariophyta</taxon>
        <taxon>Coscinodiscophyceae</taxon>
        <taxon>Thalassiosirophycidae</taxon>
        <taxon>Stephanodiscales</taxon>
        <taxon>Stephanodiscaceae</taxon>
        <taxon>Discostella</taxon>
    </lineage>
</organism>
<feature type="domain" description="PPM-type phosphatase" evidence="2">
    <location>
        <begin position="2"/>
        <end position="419"/>
    </location>
</feature>
<evidence type="ECO:0000313" key="4">
    <source>
        <dbReference type="Proteomes" id="UP001530293"/>
    </source>
</evidence>
<name>A0ABD3MMJ6_9STRA</name>
<dbReference type="InterPro" id="IPR036457">
    <property type="entry name" value="PPM-type-like_dom_sf"/>
</dbReference>
<evidence type="ECO:0000256" key="1">
    <source>
        <dbReference type="SAM" id="MobiDB-lite"/>
    </source>
</evidence>
<dbReference type="SUPFAM" id="SSF81606">
    <property type="entry name" value="PP2C-like"/>
    <property type="match status" value="1"/>
</dbReference>
<comment type="caution">
    <text evidence="3">The sequence shown here is derived from an EMBL/GenBank/DDBJ whole genome shotgun (WGS) entry which is preliminary data.</text>
</comment>
<dbReference type="InterPro" id="IPR001932">
    <property type="entry name" value="PPM-type_phosphatase-like_dom"/>
</dbReference>
<protein>
    <recommendedName>
        <fullName evidence="2">PPM-type phosphatase domain-containing protein</fullName>
    </recommendedName>
</protein>
<gene>
    <name evidence="3" type="ORF">ACHAWU_001547</name>
</gene>
<dbReference type="InterPro" id="IPR015655">
    <property type="entry name" value="PP2C"/>
</dbReference>
<dbReference type="Proteomes" id="UP001530293">
    <property type="component" value="Unassembled WGS sequence"/>
</dbReference>
<reference evidence="3 4" key="1">
    <citation type="submission" date="2024-10" db="EMBL/GenBank/DDBJ databases">
        <title>Updated reference genomes for cyclostephanoid diatoms.</title>
        <authorList>
            <person name="Roberts W.R."/>
            <person name="Alverson A.J."/>
        </authorList>
    </citation>
    <scope>NUCLEOTIDE SEQUENCE [LARGE SCALE GENOMIC DNA]</scope>
    <source>
        <strain evidence="3 4">AJA232-27</strain>
    </source>
</reference>
<proteinExistence type="predicted"/>
<dbReference type="EMBL" id="JALLBG020000102">
    <property type="protein sequence ID" value="KAL3764717.1"/>
    <property type="molecule type" value="Genomic_DNA"/>
</dbReference>
<evidence type="ECO:0000259" key="2">
    <source>
        <dbReference type="PROSITE" id="PS51746"/>
    </source>
</evidence>
<dbReference type="Gene3D" id="3.60.40.10">
    <property type="entry name" value="PPM-type phosphatase domain"/>
    <property type="match status" value="1"/>
</dbReference>
<keyword evidence="4" id="KW-1185">Reference proteome</keyword>
<dbReference type="CDD" id="cd00143">
    <property type="entry name" value="PP2Cc"/>
    <property type="match status" value="1"/>
</dbReference>
<dbReference type="SMART" id="SM00332">
    <property type="entry name" value="PP2Cc"/>
    <property type="match status" value="1"/>
</dbReference>
<feature type="compositionally biased region" description="Polar residues" evidence="1">
    <location>
        <begin position="119"/>
        <end position="129"/>
    </location>
</feature>
<dbReference type="Pfam" id="PF00481">
    <property type="entry name" value="PP2C"/>
    <property type="match status" value="2"/>
</dbReference>
<feature type="region of interest" description="Disordered" evidence="1">
    <location>
        <begin position="77"/>
        <end position="134"/>
    </location>
</feature>
<feature type="compositionally biased region" description="Low complexity" evidence="1">
    <location>
        <begin position="223"/>
        <end position="239"/>
    </location>
</feature>
<dbReference type="PANTHER" id="PTHR47992">
    <property type="entry name" value="PROTEIN PHOSPHATASE"/>
    <property type="match status" value="1"/>
</dbReference>
<accession>A0ABD3MMJ6</accession>